<organism evidence="1 2">
    <name type="scientific">Tulasnella calospora MUT 4182</name>
    <dbReference type="NCBI Taxonomy" id="1051891"/>
    <lineage>
        <taxon>Eukaryota</taxon>
        <taxon>Fungi</taxon>
        <taxon>Dikarya</taxon>
        <taxon>Basidiomycota</taxon>
        <taxon>Agaricomycotina</taxon>
        <taxon>Agaricomycetes</taxon>
        <taxon>Cantharellales</taxon>
        <taxon>Tulasnellaceae</taxon>
        <taxon>Tulasnella</taxon>
    </lineage>
</organism>
<dbReference type="Proteomes" id="UP000054248">
    <property type="component" value="Unassembled WGS sequence"/>
</dbReference>
<accession>A0A0C3L7H1</accession>
<dbReference type="AlphaFoldDB" id="A0A0C3L7H1"/>
<reference evidence="2" key="2">
    <citation type="submission" date="2015-01" db="EMBL/GenBank/DDBJ databases">
        <title>Evolutionary Origins and Diversification of the Mycorrhizal Mutualists.</title>
        <authorList>
            <consortium name="DOE Joint Genome Institute"/>
            <consortium name="Mycorrhizal Genomics Consortium"/>
            <person name="Kohler A."/>
            <person name="Kuo A."/>
            <person name="Nagy L.G."/>
            <person name="Floudas D."/>
            <person name="Copeland A."/>
            <person name="Barry K.W."/>
            <person name="Cichocki N."/>
            <person name="Veneault-Fourrey C."/>
            <person name="LaButti K."/>
            <person name="Lindquist E.A."/>
            <person name="Lipzen A."/>
            <person name="Lundell T."/>
            <person name="Morin E."/>
            <person name="Murat C."/>
            <person name="Riley R."/>
            <person name="Ohm R."/>
            <person name="Sun H."/>
            <person name="Tunlid A."/>
            <person name="Henrissat B."/>
            <person name="Grigoriev I.V."/>
            <person name="Hibbett D.S."/>
            <person name="Martin F."/>
        </authorList>
    </citation>
    <scope>NUCLEOTIDE SEQUENCE [LARGE SCALE GENOMIC DNA]</scope>
    <source>
        <strain evidence="2">MUT 4182</strain>
    </source>
</reference>
<evidence type="ECO:0000313" key="1">
    <source>
        <dbReference type="EMBL" id="KIO29798.1"/>
    </source>
</evidence>
<sequence length="216" mass="23326">MTIAPPQPKRMADRPHRFLEWRHVHLPHAPHPAIPASPCSRNTVATECLIFTNEAVLFGGCGGSLPGELEASLAKVGLEPEANFLENAEAPYLGMVDVSSLQKASSLLGKAPPSLFGAHLPQCSISFSGNSTHPQPPIFGQETCSMTQKPALPKLAKSLSLVALVQTTSLRVSKASWVLRSQVSAARERLTLQRLERYSYPQVAQSNGLSTHSETR</sequence>
<keyword evidence="2" id="KW-1185">Reference proteome</keyword>
<proteinExistence type="predicted"/>
<name>A0A0C3L7H1_9AGAM</name>
<evidence type="ECO:0000313" key="2">
    <source>
        <dbReference type="Proteomes" id="UP000054248"/>
    </source>
</evidence>
<dbReference type="HOGENOM" id="CLU_1278458_0_0_1"/>
<dbReference type="EMBL" id="KN822978">
    <property type="protein sequence ID" value="KIO29798.1"/>
    <property type="molecule type" value="Genomic_DNA"/>
</dbReference>
<gene>
    <name evidence="1" type="ORF">M407DRAFT_21047</name>
</gene>
<reference evidence="1 2" key="1">
    <citation type="submission" date="2014-04" db="EMBL/GenBank/DDBJ databases">
        <authorList>
            <consortium name="DOE Joint Genome Institute"/>
            <person name="Kuo A."/>
            <person name="Girlanda M."/>
            <person name="Perotto S."/>
            <person name="Kohler A."/>
            <person name="Nagy L.G."/>
            <person name="Floudas D."/>
            <person name="Copeland A."/>
            <person name="Barry K.W."/>
            <person name="Cichocki N."/>
            <person name="Veneault-Fourrey C."/>
            <person name="LaButti K."/>
            <person name="Lindquist E.A."/>
            <person name="Lipzen A."/>
            <person name="Lundell T."/>
            <person name="Morin E."/>
            <person name="Murat C."/>
            <person name="Sun H."/>
            <person name="Tunlid A."/>
            <person name="Henrissat B."/>
            <person name="Grigoriev I.V."/>
            <person name="Hibbett D.S."/>
            <person name="Martin F."/>
            <person name="Nordberg H.P."/>
            <person name="Cantor M.N."/>
            <person name="Hua S.X."/>
        </authorList>
    </citation>
    <scope>NUCLEOTIDE SEQUENCE [LARGE SCALE GENOMIC DNA]</scope>
    <source>
        <strain evidence="1 2">MUT 4182</strain>
    </source>
</reference>
<protein>
    <submittedName>
        <fullName evidence="1">Uncharacterized protein</fullName>
    </submittedName>
</protein>